<evidence type="ECO:0000256" key="1">
    <source>
        <dbReference type="ARBA" id="ARBA00022679"/>
    </source>
</evidence>
<reference evidence="5 6" key="1">
    <citation type="submission" date="2019-07" db="EMBL/GenBank/DDBJ databases">
        <title>Whole genome shotgun sequence of Brevifollis gellanilyticus NBRC 108608.</title>
        <authorList>
            <person name="Hosoyama A."/>
            <person name="Uohara A."/>
            <person name="Ohji S."/>
            <person name="Ichikawa N."/>
        </authorList>
    </citation>
    <scope>NUCLEOTIDE SEQUENCE [LARGE SCALE GENOMIC DNA]</scope>
    <source>
        <strain evidence="5 6">NBRC 108608</strain>
    </source>
</reference>
<feature type="domain" description="Beta-ketoacyl-[acyl-carrier-protein] synthase III N-terminal" evidence="4">
    <location>
        <begin position="59"/>
        <end position="121"/>
    </location>
</feature>
<dbReference type="GO" id="GO:0004315">
    <property type="term" value="F:3-oxoacyl-[acyl-carrier-protein] synthase activity"/>
    <property type="evidence" value="ECO:0007669"/>
    <property type="project" value="InterPro"/>
</dbReference>
<dbReference type="AlphaFoldDB" id="A0A512MCJ1"/>
<dbReference type="Proteomes" id="UP000321577">
    <property type="component" value="Unassembled WGS sequence"/>
</dbReference>
<proteinExistence type="predicted"/>
<evidence type="ECO:0000313" key="5">
    <source>
        <dbReference type="EMBL" id="GEP44448.1"/>
    </source>
</evidence>
<sequence length="275" mass="28520">MAQGAVRNALDQAGISIGELGAETVLLHIQNGITHLTPPASIVLAGSLGLKRVRCLSIDGVCAEPINALEIAALMFNAGLCSRAIISASVDFTALIDPADNQTSGLFGCGAGALIAEPAKANSPYGLHGLTWETHSEHWKLGVSPMLSSRAEKNGVSVTFGHYQMKGQELARVALRVLNGVLGRTLDEATCSINDCDLVVSHQPNVKMLDIGLPRLGIPLDKVPRPGAWMGNLGPASLLVGLSTAKESGLIADGKKVLLLSFGLGFSAGAAVIQF</sequence>
<protein>
    <submittedName>
        <fullName evidence="5">3-oxoacyl-[acyl-carrier-protein] synthase 3</fullName>
    </submittedName>
</protein>
<name>A0A512MCJ1_9BACT</name>
<dbReference type="GO" id="GO:0044550">
    <property type="term" value="P:secondary metabolite biosynthetic process"/>
    <property type="evidence" value="ECO:0007669"/>
    <property type="project" value="TreeGrafter"/>
</dbReference>
<feature type="domain" description="Beta-ketoacyl-[acyl-carrier-protein] synthase III C-terminal" evidence="3">
    <location>
        <begin position="186"/>
        <end position="274"/>
    </location>
</feature>
<dbReference type="EMBL" id="BKAG01000030">
    <property type="protein sequence ID" value="GEP44448.1"/>
    <property type="molecule type" value="Genomic_DNA"/>
</dbReference>
<organism evidence="5 6">
    <name type="scientific">Brevifollis gellanilyticus</name>
    <dbReference type="NCBI Taxonomy" id="748831"/>
    <lineage>
        <taxon>Bacteria</taxon>
        <taxon>Pseudomonadati</taxon>
        <taxon>Verrucomicrobiota</taxon>
        <taxon>Verrucomicrobiia</taxon>
        <taxon>Verrucomicrobiales</taxon>
        <taxon>Verrucomicrobiaceae</taxon>
    </lineage>
</organism>
<dbReference type="Gene3D" id="3.40.47.10">
    <property type="match status" value="1"/>
</dbReference>
<dbReference type="InterPro" id="IPR013751">
    <property type="entry name" value="ACP_syn_III_N"/>
</dbReference>
<dbReference type="InterPro" id="IPR013747">
    <property type="entry name" value="ACP_syn_III_C"/>
</dbReference>
<dbReference type="PANTHER" id="PTHR34069">
    <property type="entry name" value="3-OXOACYL-[ACYL-CARRIER-PROTEIN] SYNTHASE 3"/>
    <property type="match status" value="1"/>
</dbReference>
<keyword evidence="6" id="KW-1185">Reference proteome</keyword>
<dbReference type="Pfam" id="PF08545">
    <property type="entry name" value="ACP_syn_III"/>
    <property type="match status" value="1"/>
</dbReference>
<dbReference type="PANTHER" id="PTHR34069:SF2">
    <property type="entry name" value="BETA-KETOACYL-[ACYL-CARRIER-PROTEIN] SYNTHASE III"/>
    <property type="match status" value="1"/>
</dbReference>
<evidence type="ECO:0000313" key="6">
    <source>
        <dbReference type="Proteomes" id="UP000321577"/>
    </source>
</evidence>
<dbReference type="SUPFAM" id="SSF53901">
    <property type="entry name" value="Thiolase-like"/>
    <property type="match status" value="1"/>
</dbReference>
<dbReference type="GO" id="GO:0006633">
    <property type="term" value="P:fatty acid biosynthetic process"/>
    <property type="evidence" value="ECO:0007669"/>
    <property type="project" value="InterPro"/>
</dbReference>
<comment type="caution">
    <text evidence="5">The sequence shown here is derived from an EMBL/GenBank/DDBJ whole genome shotgun (WGS) entry which is preliminary data.</text>
</comment>
<evidence type="ECO:0000259" key="4">
    <source>
        <dbReference type="Pfam" id="PF08545"/>
    </source>
</evidence>
<dbReference type="Pfam" id="PF08541">
    <property type="entry name" value="ACP_syn_III_C"/>
    <property type="match status" value="1"/>
</dbReference>
<evidence type="ECO:0000259" key="3">
    <source>
        <dbReference type="Pfam" id="PF08541"/>
    </source>
</evidence>
<evidence type="ECO:0000256" key="2">
    <source>
        <dbReference type="ARBA" id="ARBA00023315"/>
    </source>
</evidence>
<accession>A0A512MCJ1</accession>
<dbReference type="InterPro" id="IPR016039">
    <property type="entry name" value="Thiolase-like"/>
</dbReference>
<keyword evidence="1" id="KW-0808">Transferase</keyword>
<keyword evidence="2" id="KW-0012">Acyltransferase</keyword>
<gene>
    <name evidence="5" type="primary">fabH_3</name>
    <name evidence="5" type="ORF">BGE01nite_37390</name>
</gene>